<evidence type="ECO:0000313" key="1">
    <source>
        <dbReference type="EMBL" id="CAD7237002.1"/>
    </source>
</evidence>
<accession>A0A7R8WX84</accession>
<feature type="non-terminal residue" evidence="1">
    <location>
        <position position="1"/>
    </location>
</feature>
<gene>
    <name evidence="1" type="ORF">CTOB1V02_LOCUS14817</name>
</gene>
<dbReference type="AlphaFoldDB" id="A0A7R8WX84"/>
<reference evidence="1" key="1">
    <citation type="submission" date="2020-11" db="EMBL/GenBank/DDBJ databases">
        <authorList>
            <person name="Tran Van P."/>
        </authorList>
    </citation>
    <scope>NUCLEOTIDE SEQUENCE</scope>
</reference>
<proteinExistence type="predicted"/>
<protein>
    <submittedName>
        <fullName evidence="1">Uncharacterized protein</fullName>
    </submittedName>
</protein>
<dbReference type="EMBL" id="OB683857">
    <property type="protein sequence ID" value="CAD7237002.1"/>
    <property type="molecule type" value="Genomic_DNA"/>
</dbReference>
<sequence>MPKTEGKALDLFCLEGTVNLEKPLNPGKALDLFRLERRILKSLLIHPFFVVSMAVRNINTSAALSSSPDPVLSSVGQEQEHCNFLTESGNLSTAGMSNSKPDPAISTV</sequence>
<name>A0A7R8WX84_9CRUS</name>
<organism evidence="1">
    <name type="scientific">Cyprideis torosa</name>
    <dbReference type="NCBI Taxonomy" id="163714"/>
    <lineage>
        <taxon>Eukaryota</taxon>
        <taxon>Metazoa</taxon>
        <taxon>Ecdysozoa</taxon>
        <taxon>Arthropoda</taxon>
        <taxon>Crustacea</taxon>
        <taxon>Oligostraca</taxon>
        <taxon>Ostracoda</taxon>
        <taxon>Podocopa</taxon>
        <taxon>Podocopida</taxon>
        <taxon>Cytherocopina</taxon>
        <taxon>Cytheroidea</taxon>
        <taxon>Cytherideidae</taxon>
        <taxon>Cyprideis</taxon>
    </lineage>
</organism>